<dbReference type="InterPro" id="IPR029058">
    <property type="entry name" value="AB_hydrolase_fold"/>
</dbReference>
<sequence length="438" mass="49440">MIKIQRISIKMVSSTVSVDSFDTQNSKSRARESEHLANMFGGYGILPLVALNTISPFTINIPQSELNYLENSLRFSRLGGVTYESKTERNQTLGVSHTWVQETREYWLNNFDWRHEEEHINSFPQFTAPVQDVSATENYTIHFTALFSKNESAVPLIFLHGWPGSFLEFLPIISLLRDKYPPEELPYHVIVPSMPGYAFSSHPPLDKEFRLENVARIFDTLMIDLGFGSGYIAQGGDVGSGVARIMGAEHESCKAVHLNLNLMNEPKSYNASSITSAEKDGLARASEFPRTVAAYALLQATRPSTISTVLNSNPLALMTYLGEKFLAWVDKPLPIDTILTDISLYWFTQTITTSLYPYPQVFTPGNISPHDDPKWHLNKPFGLSWFPKEIAPIPRAWAETTGDLVFYRMHDEGGHFAALEEPQALLQDVEDFVQRVWV</sequence>
<gene>
    <name evidence="5" type="ORF">HYALB_00012478</name>
</gene>
<dbReference type="PANTHER" id="PTHR21661">
    <property type="entry name" value="EPOXIDE HYDROLASE 1-RELATED"/>
    <property type="match status" value="1"/>
</dbReference>
<evidence type="ECO:0000313" key="5">
    <source>
        <dbReference type="EMBL" id="CAG8978728.1"/>
    </source>
</evidence>
<dbReference type="EMBL" id="CAJVRM010000274">
    <property type="protein sequence ID" value="CAG8978728.1"/>
    <property type="molecule type" value="Genomic_DNA"/>
</dbReference>
<feature type="domain" description="Epoxide hydrolase N-terminal" evidence="4">
    <location>
        <begin position="54"/>
        <end position="169"/>
    </location>
</feature>
<dbReference type="InterPro" id="IPR010497">
    <property type="entry name" value="Epoxide_hydro_N"/>
</dbReference>
<feature type="active site" description="Proton acceptor" evidence="3">
    <location>
        <position position="415"/>
    </location>
</feature>
<dbReference type="InterPro" id="IPR016292">
    <property type="entry name" value="Epoxide_hydrolase"/>
</dbReference>
<name>A0A9N9LQJ4_9HELO</name>
<comment type="caution">
    <text evidence="5">The sequence shown here is derived from an EMBL/GenBank/DDBJ whole genome shotgun (WGS) entry which is preliminary data.</text>
</comment>
<evidence type="ECO:0000256" key="1">
    <source>
        <dbReference type="ARBA" id="ARBA00010088"/>
    </source>
</evidence>
<dbReference type="OrthoDB" id="7130006at2759"/>
<dbReference type="Proteomes" id="UP000701801">
    <property type="component" value="Unassembled WGS sequence"/>
</dbReference>
<accession>A0A9N9LQJ4</accession>
<keyword evidence="2" id="KW-0378">Hydrolase</keyword>
<protein>
    <recommendedName>
        <fullName evidence="4">Epoxide hydrolase N-terminal domain-containing protein</fullName>
    </recommendedName>
</protein>
<keyword evidence="6" id="KW-1185">Reference proteome</keyword>
<evidence type="ECO:0000259" key="4">
    <source>
        <dbReference type="Pfam" id="PF06441"/>
    </source>
</evidence>
<dbReference type="AlphaFoldDB" id="A0A9N9LQJ4"/>
<dbReference type="GO" id="GO:0004301">
    <property type="term" value="F:epoxide hydrolase activity"/>
    <property type="evidence" value="ECO:0007669"/>
    <property type="project" value="TreeGrafter"/>
</dbReference>
<evidence type="ECO:0000256" key="3">
    <source>
        <dbReference type="PIRSR" id="PIRSR001112-1"/>
    </source>
</evidence>
<dbReference type="InterPro" id="IPR000639">
    <property type="entry name" value="Epox_hydrolase-like"/>
</dbReference>
<dbReference type="PIRSF" id="PIRSF001112">
    <property type="entry name" value="Epoxide_hydrolase"/>
    <property type="match status" value="1"/>
</dbReference>
<evidence type="ECO:0000256" key="2">
    <source>
        <dbReference type="ARBA" id="ARBA00022801"/>
    </source>
</evidence>
<dbReference type="GO" id="GO:0097176">
    <property type="term" value="P:epoxide metabolic process"/>
    <property type="evidence" value="ECO:0007669"/>
    <property type="project" value="TreeGrafter"/>
</dbReference>
<feature type="active site" description="Nucleophile" evidence="3">
    <location>
        <position position="237"/>
    </location>
</feature>
<comment type="similarity">
    <text evidence="1">Belongs to the peptidase S33 family.</text>
</comment>
<organism evidence="5 6">
    <name type="scientific">Hymenoscyphus albidus</name>
    <dbReference type="NCBI Taxonomy" id="595503"/>
    <lineage>
        <taxon>Eukaryota</taxon>
        <taxon>Fungi</taxon>
        <taxon>Dikarya</taxon>
        <taxon>Ascomycota</taxon>
        <taxon>Pezizomycotina</taxon>
        <taxon>Leotiomycetes</taxon>
        <taxon>Helotiales</taxon>
        <taxon>Helotiaceae</taxon>
        <taxon>Hymenoscyphus</taxon>
    </lineage>
</organism>
<dbReference type="Gene3D" id="3.40.50.1820">
    <property type="entry name" value="alpha/beta hydrolase"/>
    <property type="match status" value="1"/>
</dbReference>
<feature type="active site" description="Proton donor" evidence="3">
    <location>
        <position position="358"/>
    </location>
</feature>
<reference evidence="5" key="1">
    <citation type="submission" date="2021-07" db="EMBL/GenBank/DDBJ databases">
        <authorList>
            <person name="Durling M."/>
        </authorList>
    </citation>
    <scope>NUCLEOTIDE SEQUENCE</scope>
</reference>
<evidence type="ECO:0000313" key="6">
    <source>
        <dbReference type="Proteomes" id="UP000701801"/>
    </source>
</evidence>
<dbReference type="SUPFAM" id="SSF53474">
    <property type="entry name" value="alpha/beta-Hydrolases"/>
    <property type="match status" value="1"/>
</dbReference>
<dbReference type="Pfam" id="PF06441">
    <property type="entry name" value="EHN"/>
    <property type="match status" value="1"/>
</dbReference>
<dbReference type="PANTHER" id="PTHR21661:SF39">
    <property type="entry name" value="HYDROLASE, PUTATIVE (AFU_ORTHOLOGUE AFUA_3G08960)-RELATED"/>
    <property type="match status" value="1"/>
</dbReference>
<proteinExistence type="inferred from homology"/>
<dbReference type="PRINTS" id="PR00412">
    <property type="entry name" value="EPOXHYDRLASE"/>
</dbReference>